<keyword evidence="2 12" id="KW-0235">DNA replication</keyword>
<dbReference type="CDD" id="cd17929">
    <property type="entry name" value="DEXHc_priA"/>
    <property type="match status" value="1"/>
</dbReference>
<feature type="domain" description="Helicase C-terminal" evidence="14">
    <location>
        <begin position="549"/>
        <end position="703"/>
    </location>
</feature>
<dbReference type="SUPFAM" id="SSF52540">
    <property type="entry name" value="P-loop containing nucleoside triphosphate hydrolases"/>
    <property type="match status" value="2"/>
</dbReference>
<evidence type="ECO:0000259" key="14">
    <source>
        <dbReference type="PROSITE" id="PS51194"/>
    </source>
</evidence>
<dbReference type="AlphaFoldDB" id="A0A6N8CQB5"/>
<evidence type="ECO:0000256" key="10">
    <source>
        <dbReference type="ARBA" id="ARBA00023235"/>
    </source>
</evidence>
<dbReference type="Pfam" id="PF17764">
    <property type="entry name" value="PriA_3primeBD"/>
    <property type="match status" value="1"/>
</dbReference>
<dbReference type="InterPro" id="IPR005259">
    <property type="entry name" value="PriA"/>
</dbReference>
<keyword evidence="9 12" id="KW-0238">DNA-binding</keyword>
<evidence type="ECO:0000256" key="12">
    <source>
        <dbReference type="HAMAP-Rule" id="MF_00983"/>
    </source>
</evidence>
<keyword evidence="7 12" id="KW-0862">Zinc</keyword>
<dbReference type="SMART" id="SM00487">
    <property type="entry name" value="DEXDc"/>
    <property type="match status" value="1"/>
</dbReference>
<feature type="binding site" evidence="12">
    <location>
        <position position="557"/>
    </location>
    <ligand>
        <name>Zn(2+)</name>
        <dbReference type="ChEBI" id="CHEBI:29105"/>
        <label>1</label>
    </ligand>
</feature>
<dbReference type="CDD" id="cd18804">
    <property type="entry name" value="SF2_C_priA"/>
    <property type="match status" value="1"/>
</dbReference>
<dbReference type="Pfam" id="PF18319">
    <property type="entry name" value="Zn_ribbon_PriA"/>
    <property type="match status" value="1"/>
</dbReference>
<feature type="binding site" evidence="12">
    <location>
        <position position="523"/>
    </location>
    <ligand>
        <name>Zn(2+)</name>
        <dbReference type="ChEBI" id="CHEBI:29105"/>
        <label>2</label>
    </ligand>
</feature>
<reference evidence="15 16" key="1">
    <citation type="submission" date="2019-11" db="EMBL/GenBank/DDBJ databases">
        <title>Terrilactibacillus tamarindus sp. nov. BCM23-1 isolated from bark of Tamarindus indica.</title>
        <authorList>
            <person name="Kingkaew E."/>
            <person name="Tanasupawat S."/>
        </authorList>
    </citation>
    <scope>NUCLEOTIDE SEQUENCE [LARGE SCALE GENOMIC DNA]</scope>
    <source>
        <strain evidence="15 16">BCM23-1</strain>
    </source>
</reference>
<dbReference type="InterPro" id="IPR041222">
    <property type="entry name" value="PriA_3primeBD"/>
</dbReference>
<evidence type="ECO:0000256" key="4">
    <source>
        <dbReference type="ARBA" id="ARBA00022741"/>
    </source>
</evidence>
<dbReference type="PROSITE" id="PS51194">
    <property type="entry name" value="HELICASE_CTER"/>
    <property type="match status" value="1"/>
</dbReference>
<dbReference type="Proteomes" id="UP000440978">
    <property type="component" value="Unassembled WGS sequence"/>
</dbReference>
<keyword evidence="4 12" id="KW-0547">Nucleotide-binding</keyword>
<dbReference type="GO" id="GO:0003677">
    <property type="term" value="F:DNA binding"/>
    <property type="evidence" value="ECO:0007669"/>
    <property type="project" value="UniProtKB-UniRule"/>
</dbReference>
<dbReference type="InterPro" id="IPR027417">
    <property type="entry name" value="P-loop_NTPase"/>
</dbReference>
<dbReference type="GO" id="GO:0043138">
    <property type="term" value="F:3'-5' DNA helicase activity"/>
    <property type="evidence" value="ECO:0007669"/>
    <property type="project" value="UniProtKB-EC"/>
</dbReference>
<dbReference type="GO" id="GO:0006310">
    <property type="term" value="P:DNA recombination"/>
    <property type="evidence" value="ECO:0007669"/>
    <property type="project" value="InterPro"/>
</dbReference>
<dbReference type="FunFam" id="3.40.1440.60:FF:000001">
    <property type="entry name" value="Primosomal protein N"/>
    <property type="match status" value="1"/>
</dbReference>
<evidence type="ECO:0000256" key="9">
    <source>
        <dbReference type="ARBA" id="ARBA00023125"/>
    </source>
</evidence>
<protein>
    <recommendedName>
        <fullName evidence="12">Replication restart protein PriA</fullName>
    </recommendedName>
    <alternativeName>
        <fullName evidence="12">ATP-dependent DNA helicase PriA</fullName>
        <ecNumber evidence="12">5.6.2.4</ecNumber>
    </alternativeName>
    <alternativeName>
        <fullName evidence="12">DNA 3'-5' helicase PriA</fullName>
    </alternativeName>
</protein>
<feature type="domain" description="Helicase ATP-binding" evidence="13">
    <location>
        <begin position="286"/>
        <end position="452"/>
    </location>
</feature>
<dbReference type="SMART" id="SM00490">
    <property type="entry name" value="HELICc"/>
    <property type="match status" value="1"/>
</dbReference>
<keyword evidence="1 12" id="KW-0639">Primosome</keyword>
<dbReference type="PROSITE" id="PS51192">
    <property type="entry name" value="HELICASE_ATP_BIND_1"/>
    <property type="match status" value="1"/>
</dbReference>
<dbReference type="InterPro" id="IPR042115">
    <property type="entry name" value="PriA_3primeBD_sf"/>
</dbReference>
<dbReference type="Pfam" id="PF00270">
    <property type="entry name" value="DEAD"/>
    <property type="match status" value="1"/>
</dbReference>
<accession>A0A6N8CQB5</accession>
<dbReference type="InterPro" id="IPR001650">
    <property type="entry name" value="Helicase_C-like"/>
</dbReference>
<dbReference type="GO" id="GO:0006270">
    <property type="term" value="P:DNA replication initiation"/>
    <property type="evidence" value="ECO:0007669"/>
    <property type="project" value="TreeGrafter"/>
</dbReference>
<feature type="binding site" evidence="12">
    <location>
        <position position="517"/>
    </location>
    <ligand>
        <name>Zn(2+)</name>
        <dbReference type="ChEBI" id="CHEBI:29105"/>
        <label>1</label>
    </ligand>
</feature>
<evidence type="ECO:0000256" key="8">
    <source>
        <dbReference type="ARBA" id="ARBA00022840"/>
    </source>
</evidence>
<dbReference type="Pfam" id="PF18074">
    <property type="entry name" value="PriA_C"/>
    <property type="match status" value="1"/>
</dbReference>
<evidence type="ECO:0000259" key="13">
    <source>
        <dbReference type="PROSITE" id="PS51192"/>
    </source>
</evidence>
<dbReference type="Gene3D" id="3.40.1440.60">
    <property type="entry name" value="PriA, 3(prime) DNA-binding domain"/>
    <property type="match status" value="1"/>
</dbReference>
<dbReference type="InterPro" id="IPR041236">
    <property type="entry name" value="PriA_C"/>
</dbReference>
<feature type="binding site" evidence="12">
    <location>
        <position position="541"/>
    </location>
    <ligand>
        <name>Zn(2+)</name>
        <dbReference type="ChEBI" id="CHEBI:29105"/>
        <label>2</label>
    </ligand>
</feature>
<evidence type="ECO:0000256" key="6">
    <source>
        <dbReference type="ARBA" id="ARBA00022806"/>
    </source>
</evidence>
<evidence type="ECO:0000256" key="7">
    <source>
        <dbReference type="ARBA" id="ARBA00022833"/>
    </source>
</evidence>
<dbReference type="GO" id="GO:0008270">
    <property type="term" value="F:zinc ion binding"/>
    <property type="evidence" value="ECO:0007669"/>
    <property type="project" value="UniProtKB-UniRule"/>
</dbReference>
<keyword evidence="5 12" id="KW-0378">Hydrolase</keyword>
<comment type="function">
    <text evidence="12">Initiates the restart of stalled replication forks, which reloads the replicative helicase on sites other than the origin of replication. Recognizes and binds to abandoned replication forks and remodels them to uncover a helicase loading site. Promotes assembly of the primosome at these replication forks.</text>
</comment>
<comment type="caution">
    <text evidence="15">The sequence shown here is derived from an EMBL/GenBank/DDBJ whole genome shotgun (WGS) entry which is preliminary data.</text>
</comment>
<evidence type="ECO:0000256" key="3">
    <source>
        <dbReference type="ARBA" id="ARBA00022723"/>
    </source>
</evidence>
<evidence type="ECO:0000256" key="5">
    <source>
        <dbReference type="ARBA" id="ARBA00022801"/>
    </source>
</evidence>
<evidence type="ECO:0000256" key="2">
    <source>
        <dbReference type="ARBA" id="ARBA00022705"/>
    </source>
</evidence>
<dbReference type="GO" id="GO:0006302">
    <property type="term" value="P:double-strand break repair"/>
    <property type="evidence" value="ECO:0007669"/>
    <property type="project" value="InterPro"/>
</dbReference>
<dbReference type="GO" id="GO:1990077">
    <property type="term" value="C:primosome complex"/>
    <property type="evidence" value="ECO:0007669"/>
    <property type="project" value="UniProtKB-UniRule"/>
</dbReference>
<dbReference type="InterPro" id="IPR040498">
    <property type="entry name" value="PriA_CRR"/>
</dbReference>
<dbReference type="GO" id="GO:0016787">
    <property type="term" value="F:hydrolase activity"/>
    <property type="evidence" value="ECO:0007669"/>
    <property type="project" value="UniProtKB-KW"/>
</dbReference>
<feature type="binding site" evidence="12">
    <location>
        <position position="526"/>
    </location>
    <ligand>
        <name>Zn(2+)</name>
        <dbReference type="ChEBI" id="CHEBI:29105"/>
        <label>2</label>
    </ligand>
</feature>
<dbReference type="EMBL" id="WNHB01000014">
    <property type="protein sequence ID" value="MTT32322.1"/>
    <property type="molecule type" value="Genomic_DNA"/>
</dbReference>
<dbReference type="EC" id="5.6.2.4" evidence="12"/>
<dbReference type="PANTHER" id="PTHR30580">
    <property type="entry name" value="PRIMOSOMAL PROTEIN N"/>
    <property type="match status" value="1"/>
</dbReference>
<comment type="catalytic activity">
    <reaction evidence="11 12">
        <text>ATP + H2O = ADP + phosphate + H(+)</text>
        <dbReference type="Rhea" id="RHEA:13065"/>
        <dbReference type="ChEBI" id="CHEBI:15377"/>
        <dbReference type="ChEBI" id="CHEBI:15378"/>
        <dbReference type="ChEBI" id="CHEBI:30616"/>
        <dbReference type="ChEBI" id="CHEBI:43474"/>
        <dbReference type="ChEBI" id="CHEBI:456216"/>
        <dbReference type="EC" id="5.6.2.4"/>
    </reaction>
</comment>
<dbReference type="InterPro" id="IPR011545">
    <property type="entry name" value="DEAD/DEAH_box_helicase_dom"/>
</dbReference>
<dbReference type="Gene3D" id="3.40.50.300">
    <property type="entry name" value="P-loop containing nucleotide triphosphate hydrolases"/>
    <property type="match status" value="2"/>
</dbReference>
<comment type="catalytic activity">
    <reaction evidence="12">
        <text>Couples ATP hydrolysis with the unwinding of duplex DNA by translocating in the 3'-5' direction.</text>
        <dbReference type="EC" id="5.6.2.4"/>
    </reaction>
</comment>
<dbReference type="PANTHER" id="PTHR30580:SF0">
    <property type="entry name" value="PRIMOSOMAL PROTEIN N"/>
    <property type="match status" value="1"/>
</dbReference>
<feature type="binding site" evidence="12">
    <location>
        <position position="544"/>
    </location>
    <ligand>
        <name>Zn(2+)</name>
        <dbReference type="ChEBI" id="CHEBI:29105"/>
        <label>2</label>
    </ligand>
</feature>
<dbReference type="HAMAP" id="MF_00983">
    <property type="entry name" value="PriA"/>
    <property type="match status" value="1"/>
</dbReference>
<evidence type="ECO:0000256" key="1">
    <source>
        <dbReference type="ARBA" id="ARBA00022515"/>
    </source>
</evidence>
<proteinExistence type="inferred from homology"/>
<evidence type="ECO:0000313" key="16">
    <source>
        <dbReference type="Proteomes" id="UP000440978"/>
    </source>
</evidence>
<sequence>MMIAKVIVDIPVKETDRPFDYKIPLEFESFIQPGMRVLVPFGPMKRLGFILSIEKQSEIKNLKAISQVIDPTPVLTTELLSLGKWLSAETLCPRLFAFSAMLPAVLKGNYKKIVRINDKESLARDYPTLLDILLNKPEMEWTELLKKEPQQSDSLNAAMKKGYISIIQWIKNDRRTYKRIRYITTALSKDELMDVSSKLDKRSLKQKQVLEYFINQESHLKVEITEILKRLNIGPSSIKQLVKKGYLVETTEEVYRDPYADKEIERTTSLPLTTTQKNALAPIQESIRSQTHEVFLCHGVTGSGKTEVYLQAIEKILNMGKEAIVLVPEIALTPQMVHRFKGRFGDEVAVLHSGLSQGEKYDEWRKVLEGTVHVAVGARSAIFAPFKNLGLIVIDEEHETSYKQEEQPRYHARDVAIFRGKYHQCPVVLGSATPSLESYARAKKGVYHLIQLLERVNQRSLPEVQMVDMREELRANNHSMFSKQLFEKLQDRLEKKEQSVLFLNRRGYSTFVMCRDCGYVVQCPHCDISLTYHRKQGMLKCHYCGHQEPYPSRCPECMGSHLRYFGTGTQRVEEELTKVLPEARVIRMDVDTTQRKGSHEKLLTAFGEGKADILLGTQMIAKGLDFPKVTLVGVLAADAMLHLPDFRSSEKTFQLLTQVSGRAGRDKLPGEVIIQSYSTEHYSIIHASNHDYQSFYDQEMQMRYRHHYPPFYYLAMITLSHTQVTKVVDTAEKIADHLKKGLSSGAQILGPTSSAIPRIKDRYRYQCMVKYKREPNLLSLLKRIQEHYPTGTKNDDLKITIDLNPFLMM</sequence>
<dbReference type="RefSeq" id="WP_329602863.1">
    <property type="nucleotide sequence ID" value="NZ_WNHB01000014.1"/>
</dbReference>
<keyword evidence="10 12" id="KW-0413">Isomerase</keyword>
<keyword evidence="8 12" id="KW-0067">ATP-binding</keyword>
<comment type="similarity">
    <text evidence="12">Belongs to the helicase family. PriA subfamily.</text>
</comment>
<dbReference type="FunFam" id="3.40.50.300:FF:000489">
    <property type="entry name" value="Primosome assembly protein PriA"/>
    <property type="match status" value="1"/>
</dbReference>
<name>A0A6N8CQB5_9BACI</name>
<gene>
    <name evidence="12 15" type="primary">priA</name>
    <name evidence="15" type="ORF">GMB86_09925</name>
</gene>
<feature type="binding site" evidence="12">
    <location>
        <position position="514"/>
    </location>
    <ligand>
        <name>Zn(2+)</name>
        <dbReference type="ChEBI" id="CHEBI:29105"/>
        <label>1</label>
    </ligand>
</feature>
<keyword evidence="6 12" id="KW-0347">Helicase</keyword>
<evidence type="ECO:0000256" key="11">
    <source>
        <dbReference type="ARBA" id="ARBA00048988"/>
    </source>
</evidence>
<dbReference type="GO" id="GO:0006269">
    <property type="term" value="P:DNA replication, synthesis of primer"/>
    <property type="evidence" value="ECO:0007669"/>
    <property type="project" value="UniProtKB-KW"/>
</dbReference>
<comment type="subunit">
    <text evidence="12">Component of the replication restart primosome.</text>
</comment>
<dbReference type="Pfam" id="PF00271">
    <property type="entry name" value="Helicase_C"/>
    <property type="match status" value="1"/>
</dbReference>
<dbReference type="NCBIfam" id="NF004066">
    <property type="entry name" value="PRK05580.1-3"/>
    <property type="match status" value="1"/>
</dbReference>
<dbReference type="GO" id="GO:0005524">
    <property type="term" value="F:ATP binding"/>
    <property type="evidence" value="ECO:0007669"/>
    <property type="project" value="UniProtKB-UniRule"/>
</dbReference>
<keyword evidence="3 12" id="KW-0479">Metal-binding</keyword>
<organism evidence="15 16">
    <name type="scientific">Terrilactibacillus tamarindi</name>
    <dbReference type="NCBI Taxonomy" id="2599694"/>
    <lineage>
        <taxon>Bacteria</taxon>
        <taxon>Bacillati</taxon>
        <taxon>Bacillota</taxon>
        <taxon>Bacilli</taxon>
        <taxon>Bacillales</taxon>
        <taxon>Bacillaceae</taxon>
        <taxon>Terrilactibacillus</taxon>
    </lineage>
</organism>
<comment type="cofactor">
    <cofactor evidence="12">
        <name>Zn(2+)</name>
        <dbReference type="ChEBI" id="CHEBI:29105"/>
    </cofactor>
    <text evidence="12">Binds 2 zinc ions per subunit.</text>
</comment>
<dbReference type="NCBIfam" id="TIGR00595">
    <property type="entry name" value="priA"/>
    <property type="match status" value="1"/>
</dbReference>
<evidence type="ECO:0000313" key="15">
    <source>
        <dbReference type="EMBL" id="MTT32322.1"/>
    </source>
</evidence>
<dbReference type="InterPro" id="IPR014001">
    <property type="entry name" value="Helicase_ATP-bd"/>
</dbReference>
<keyword evidence="16" id="KW-1185">Reference proteome</keyword>
<feature type="binding site" evidence="12">
    <location>
        <position position="554"/>
    </location>
    <ligand>
        <name>Zn(2+)</name>
        <dbReference type="ChEBI" id="CHEBI:29105"/>
        <label>1</label>
    </ligand>
</feature>